<name>A0A7S4GNW8_9EUGL</name>
<comment type="similarity">
    <text evidence="1">Belongs to the ribose-phosphate pyrophosphokinase family.</text>
</comment>
<dbReference type="PANTHER" id="PTHR10210:SF45">
    <property type="entry name" value="RIBOSE-PHOSPHATE PYROPHOSPHOKINASE 3, CHLOROPLASTIC"/>
    <property type="match status" value="1"/>
</dbReference>
<protein>
    <recommendedName>
        <fullName evidence="2">Phosphoribosyltransferase domain-containing protein</fullName>
    </recommendedName>
</protein>
<dbReference type="SUPFAM" id="SSF53271">
    <property type="entry name" value="PRTase-like"/>
    <property type="match status" value="2"/>
</dbReference>
<dbReference type="GO" id="GO:0006164">
    <property type="term" value="P:purine nucleotide biosynthetic process"/>
    <property type="evidence" value="ECO:0007669"/>
    <property type="project" value="TreeGrafter"/>
</dbReference>
<evidence type="ECO:0000259" key="2">
    <source>
        <dbReference type="Pfam" id="PF00156"/>
    </source>
</evidence>
<reference evidence="3" key="1">
    <citation type="submission" date="2021-01" db="EMBL/GenBank/DDBJ databases">
        <authorList>
            <person name="Corre E."/>
            <person name="Pelletier E."/>
            <person name="Niang G."/>
            <person name="Scheremetjew M."/>
            <person name="Finn R."/>
            <person name="Kale V."/>
            <person name="Holt S."/>
            <person name="Cochrane G."/>
            <person name="Meng A."/>
            <person name="Brown T."/>
            <person name="Cohen L."/>
        </authorList>
    </citation>
    <scope>NUCLEOTIDE SEQUENCE</scope>
    <source>
        <strain evidence="3">CCMP1594</strain>
    </source>
</reference>
<proteinExistence type="inferred from homology"/>
<dbReference type="GO" id="GO:0006015">
    <property type="term" value="P:5-phosphoribose 1-diphosphate biosynthetic process"/>
    <property type="evidence" value="ECO:0007669"/>
    <property type="project" value="TreeGrafter"/>
</dbReference>
<dbReference type="InterPro" id="IPR005946">
    <property type="entry name" value="Rib-P_diPkinase"/>
</dbReference>
<dbReference type="InterPro" id="IPR029057">
    <property type="entry name" value="PRTase-like"/>
</dbReference>
<organism evidence="3">
    <name type="scientific">Eutreptiella gymnastica</name>
    <dbReference type="NCBI Taxonomy" id="73025"/>
    <lineage>
        <taxon>Eukaryota</taxon>
        <taxon>Discoba</taxon>
        <taxon>Euglenozoa</taxon>
        <taxon>Euglenida</taxon>
        <taxon>Spirocuta</taxon>
        <taxon>Euglenophyceae</taxon>
        <taxon>Eutreptiales</taxon>
        <taxon>Eutreptiaceae</taxon>
        <taxon>Eutreptiella</taxon>
    </lineage>
</organism>
<dbReference type="SMART" id="SM01400">
    <property type="entry name" value="Pribosyltran_N"/>
    <property type="match status" value="1"/>
</dbReference>
<evidence type="ECO:0000256" key="1">
    <source>
        <dbReference type="ARBA" id="ARBA00006478"/>
    </source>
</evidence>
<dbReference type="EMBL" id="HBJA01151907">
    <property type="protein sequence ID" value="CAE0842493.1"/>
    <property type="molecule type" value="Transcribed_RNA"/>
</dbReference>
<dbReference type="Gene3D" id="3.40.50.2020">
    <property type="match status" value="2"/>
</dbReference>
<dbReference type="InterPro" id="IPR000836">
    <property type="entry name" value="PRTase_dom"/>
</dbReference>
<sequence>MSNLSRHCSWSEPPTKRARHNRPQWVFNVIAWKACEDMALQLEAHDPERFHYQPTNWSKFSDSGMDNIQVGGFHPVNVISKSHVLFLASFDNNDAILSQFHVLTMLSESFIRTLTIVLPFFPMGTMERVTREGHVATANTISRMLSQLPQIGWPIRIMIYDLHTLQNRFYFHSSTIASLHTSIPLLHRNVLSKPEYNFTAIAFPDEGACKRFGCNFDGYELVTCAKKRIGDSRQVVIHDGDVKDKHVLIVDDIVKTGGTLAECAATLLKAGASEVSAFCVHAAFPPEAVARFCRGGDRAVFKHFFVTNSNRPVSSLLPKDDCFQVLDLVPQIIDDLDWEGAPPASG</sequence>
<accession>A0A7S4GNW8</accession>
<evidence type="ECO:0000313" key="3">
    <source>
        <dbReference type="EMBL" id="CAE0842493.1"/>
    </source>
</evidence>
<dbReference type="GO" id="GO:0000287">
    <property type="term" value="F:magnesium ion binding"/>
    <property type="evidence" value="ECO:0007669"/>
    <property type="project" value="InterPro"/>
</dbReference>
<dbReference type="PANTHER" id="PTHR10210">
    <property type="entry name" value="RIBOSE-PHOSPHATE DIPHOSPHOKINASE FAMILY MEMBER"/>
    <property type="match status" value="1"/>
</dbReference>
<dbReference type="AlphaFoldDB" id="A0A7S4GNW8"/>
<dbReference type="Pfam" id="PF00156">
    <property type="entry name" value="Pribosyltran"/>
    <property type="match status" value="1"/>
</dbReference>
<dbReference type="CDD" id="cd06223">
    <property type="entry name" value="PRTases_typeI"/>
    <property type="match status" value="1"/>
</dbReference>
<feature type="domain" description="Phosphoribosyltransferase" evidence="2">
    <location>
        <begin position="238"/>
        <end position="282"/>
    </location>
</feature>
<dbReference type="GO" id="GO:0005737">
    <property type="term" value="C:cytoplasm"/>
    <property type="evidence" value="ECO:0007669"/>
    <property type="project" value="TreeGrafter"/>
</dbReference>
<dbReference type="GO" id="GO:0002189">
    <property type="term" value="C:ribose phosphate diphosphokinase complex"/>
    <property type="evidence" value="ECO:0007669"/>
    <property type="project" value="TreeGrafter"/>
</dbReference>
<gene>
    <name evidence="3" type="ORF">EGYM00163_LOCUS51967</name>
</gene>